<evidence type="ECO:0000313" key="6">
    <source>
        <dbReference type="EMBL" id="MBC3796010.1"/>
    </source>
</evidence>
<evidence type="ECO:0000256" key="4">
    <source>
        <dbReference type="ARBA" id="ARBA00022840"/>
    </source>
</evidence>
<dbReference type="GO" id="GO:0005524">
    <property type="term" value="F:ATP binding"/>
    <property type="evidence" value="ECO:0007669"/>
    <property type="project" value="UniProtKB-KW"/>
</dbReference>
<dbReference type="PROSITE" id="PS50893">
    <property type="entry name" value="ABC_TRANSPORTER_2"/>
    <property type="match status" value="1"/>
</dbReference>
<feature type="domain" description="ABC transporter" evidence="5">
    <location>
        <begin position="6"/>
        <end position="234"/>
    </location>
</feature>
<gene>
    <name evidence="6" type="ORF">GH807_02950</name>
</gene>
<comment type="caution">
    <text evidence="6">The sequence shown here is derived from an EMBL/GenBank/DDBJ whole genome shotgun (WGS) entry which is preliminary data.</text>
</comment>
<keyword evidence="7" id="KW-1185">Reference proteome</keyword>
<dbReference type="InterPro" id="IPR027417">
    <property type="entry name" value="P-loop_NTPase"/>
</dbReference>
<dbReference type="PANTHER" id="PTHR43335:SF8">
    <property type="entry name" value="ABC TRANSPORTER, ATP-BINDING PROTEIN"/>
    <property type="match status" value="1"/>
</dbReference>
<dbReference type="RefSeq" id="WP_148602663.1">
    <property type="nucleotide sequence ID" value="NZ_RXYB01000003.1"/>
</dbReference>
<keyword evidence="4 6" id="KW-0067">ATP-binding</keyword>
<comment type="similarity">
    <text evidence="1">Belongs to the ABC transporter superfamily.</text>
</comment>
<dbReference type="SMART" id="SM00382">
    <property type="entry name" value="AAA"/>
    <property type="match status" value="1"/>
</dbReference>
<dbReference type="Proteomes" id="UP000653358">
    <property type="component" value="Unassembled WGS sequence"/>
</dbReference>
<evidence type="ECO:0000256" key="1">
    <source>
        <dbReference type="ARBA" id="ARBA00005417"/>
    </source>
</evidence>
<dbReference type="InterPro" id="IPR003593">
    <property type="entry name" value="AAA+_ATPase"/>
</dbReference>
<proteinExistence type="inferred from homology"/>
<sequence length="304" mass="34047">MEESIFEAKDLTKKYKGTMALDCVNLTLRRGEIYGFIGENGAGKTTMIRLITGLSFPTDGKMTLFGKSGAKELQKQRARIGCMVETPALYKNMTAQQNLEAQRIQRGIPDKECIQETLKLVGLTDTGKKAVRHFSLGMRQRLGIAMALLNDPEFLILDEPINGLDPSGIVEIRELMKRLNRERGITLLVSSHVLSELYQTATQYILLHQGHVLEELTQQELDEKCKRHIAIKTNDTTKTTTVLESALHTTHFQVMPDGVIRLYDNLDNMEDVARVLSQAGLLVTGLSLAGDSLEDYFLHRIEGD</sequence>
<dbReference type="InterPro" id="IPR017871">
    <property type="entry name" value="ABC_transporter-like_CS"/>
</dbReference>
<evidence type="ECO:0000259" key="5">
    <source>
        <dbReference type="PROSITE" id="PS50893"/>
    </source>
</evidence>
<dbReference type="SUPFAM" id="SSF52540">
    <property type="entry name" value="P-loop containing nucleoside triphosphate hydrolases"/>
    <property type="match status" value="1"/>
</dbReference>
<protein>
    <submittedName>
        <fullName evidence="6">ATP-binding cassette domain-containing protein</fullName>
    </submittedName>
</protein>
<dbReference type="Pfam" id="PF00005">
    <property type="entry name" value="ABC_tran"/>
    <property type="match status" value="1"/>
</dbReference>
<name>A0ABR6WHP4_9FIRM</name>
<evidence type="ECO:0000313" key="7">
    <source>
        <dbReference type="Proteomes" id="UP000653358"/>
    </source>
</evidence>
<organism evidence="6 7">
    <name type="scientific">Acetobacterium tundrae</name>
    <dbReference type="NCBI Taxonomy" id="132932"/>
    <lineage>
        <taxon>Bacteria</taxon>
        <taxon>Bacillati</taxon>
        <taxon>Bacillota</taxon>
        <taxon>Clostridia</taxon>
        <taxon>Eubacteriales</taxon>
        <taxon>Eubacteriaceae</taxon>
        <taxon>Acetobacterium</taxon>
    </lineage>
</organism>
<dbReference type="PANTHER" id="PTHR43335">
    <property type="entry name" value="ABC TRANSPORTER, ATP-BINDING PROTEIN"/>
    <property type="match status" value="1"/>
</dbReference>
<dbReference type="EMBL" id="WJBB01000002">
    <property type="protein sequence ID" value="MBC3796010.1"/>
    <property type="molecule type" value="Genomic_DNA"/>
</dbReference>
<keyword evidence="3" id="KW-0547">Nucleotide-binding</keyword>
<evidence type="ECO:0000256" key="2">
    <source>
        <dbReference type="ARBA" id="ARBA00022448"/>
    </source>
</evidence>
<dbReference type="Gene3D" id="3.40.50.300">
    <property type="entry name" value="P-loop containing nucleotide triphosphate hydrolases"/>
    <property type="match status" value="1"/>
</dbReference>
<dbReference type="InterPro" id="IPR003439">
    <property type="entry name" value="ABC_transporter-like_ATP-bd"/>
</dbReference>
<evidence type="ECO:0000256" key="3">
    <source>
        <dbReference type="ARBA" id="ARBA00022741"/>
    </source>
</evidence>
<keyword evidence="2" id="KW-0813">Transport</keyword>
<accession>A0ABR6WHP4</accession>
<reference evidence="6 7" key="1">
    <citation type="journal article" date="2020" name="mSystems">
        <title>Defining Genomic and Predicted Metabolic Features of the Acetobacterium Genus.</title>
        <authorList>
            <person name="Ross D.E."/>
            <person name="Marshall C.W."/>
            <person name="Gulliver D."/>
            <person name="May H.D."/>
            <person name="Norman R.S."/>
        </authorList>
    </citation>
    <scope>NUCLEOTIDE SEQUENCE [LARGE SCALE GENOMIC DNA]</scope>
    <source>
        <strain evidence="6 7">DSM 9173</strain>
    </source>
</reference>
<dbReference type="PROSITE" id="PS00211">
    <property type="entry name" value="ABC_TRANSPORTER_1"/>
    <property type="match status" value="1"/>
</dbReference>